<evidence type="ECO:0000313" key="1">
    <source>
        <dbReference type="EMBL" id="EFV79853.1"/>
    </source>
</evidence>
<keyword evidence="2" id="KW-1185">Reference proteome</keyword>
<organism evidence="1 2">
    <name type="scientific">Neisseria mucosa C102</name>
    <dbReference type="NCBI Taxonomy" id="435832"/>
    <lineage>
        <taxon>Bacteria</taxon>
        <taxon>Pseudomonadati</taxon>
        <taxon>Pseudomonadota</taxon>
        <taxon>Betaproteobacteria</taxon>
        <taxon>Neisseriales</taxon>
        <taxon>Neisseriaceae</taxon>
        <taxon>Neisseria</taxon>
    </lineage>
</organism>
<dbReference type="Proteomes" id="UP000003612">
    <property type="component" value="Unassembled WGS sequence"/>
</dbReference>
<name>A0ABP2KCK2_NEIMU</name>
<reference evidence="1 2" key="1">
    <citation type="submission" date="2010-12" db="EMBL/GenBank/DDBJ databases">
        <title>The Genome Sequence of Neisseria mucosa strain C102.</title>
        <authorList>
            <consortium name="The Broad Institute Genome Sequencing Platform"/>
            <person name="Earl A."/>
            <person name="Ward D."/>
            <person name="Feldgarden M."/>
            <person name="Gevers D."/>
            <person name="Sibley C.D."/>
            <person name="Field T.R."/>
            <person name="Grinwis M."/>
            <person name="Eshaghurshan C.S."/>
            <person name="Surette M."/>
            <person name="Young S.K."/>
            <person name="Zeng Q."/>
            <person name="Gargeya S."/>
            <person name="Fitzgerald M."/>
            <person name="Haas B."/>
            <person name="Abouelleil A."/>
            <person name="Alvarado L."/>
            <person name="Arachchi H.M."/>
            <person name="Berlin A."/>
            <person name="Brown A."/>
            <person name="Chapman S.B."/>
            <person name="Chen Z."/>
            <person name="Dunbar C."/>
            <person name="Freedman E."/>
            <person name="Gearin G."/>
            <person name="Gellesch M."/>
            <person name="Goldberg J."/>
            <person name="Griggs A."/>
            <person name="Gujja S."/>
            <person name="Heilman E."/>
            <person name="Heiman D."/>
            <person name="Howarth C."/>
            <person name="Larson L."/>
            <person name="Lui A."/>
            <person name="MacDonald P.J.P."/>
            <person name="Mehta T."/>
            <person name="Montmayeur A."/>
            <person name="Murphy C."/>
            <person name="Neiman D."/>
            <person name="Pearson M."/>
            <person name="Priest M."/>
            <person name="Roberts A."/>
            <person name="Saif S."/>
            <person name="Shea T."/>
            <person name="Shenoy N."/>
            <person name="Sisk P."/>
            <person name="Stolte C."/>
            <person name="Sykes S."/>
            <person name="White J."/>
            <person name="Yandava C."/>
            <person name="Nusbaum C."/>
            <person name="Birren B."/>
        </authorList>
    </citation>
    <scope>NUCLEOTIDE SEQUENCE [LARGE SCALE GENOMIC DNA]</scope>
    <source>
        <strain evidence="1 2">C102</strain>
    </source>
</reference>
<protein>
    <submittedName>
        <fullName evidence="1">Uncharacterized protein</fullName>
    </submittedName>
</protein>
<proteinExistence type="predicted"/>
<dbReference type="RefSeq" id="WP_003749356.1">
    <property type="nucleotide sequence ID" value="NZ_GL635796.1"/>
</dbReference>
<evidence type="ECO:0000313" key="2">
    <source>
        <dbReference type="Proteomes" id="UP000003612"/>
    </source>
</evidence>
<sequence length="373" mass="42406">MTPHESVKPTIQESTSYEVPAYRVRLFLSVDLTGSTAFKHSKSSPLEWLKAFQQFYGTFPRKLSELYQQIGQSAGLSDEELESGSPKLWKTVGDEILFCCKIESVHHVSVCIEAFIQTLQQFGEVIQQFNLNTKGNAWVASFPTPNSSIMPISAEDSATDSLSGNNDLVSEEMEEQADLHPNKFDFLGKGIDSGFRISKNSSIDTLTISPGLGILLLDACQNKKLTKFERKIRLAEMQCFKGVADGNLYPVLVIDVFRNKDYEELVNAQNNLLGVRYKQDHEELQNFLKEFLNFYKIEIPEVKLYAADSTPICPSFYEIYKNEWERSKEELVAKNSLEEESINDIDEKESKENLQLDQSEKFVAELSENLKDQ</sequence>
<gene>
    <name evidence="1" type="ORF">HMPREF0604_01979</name>
</gene>
<dbReference type="EMBL" id="ACRG01000020">
    <property type="protein sequence ID" value="EFV79853.1"/>
    <property type="molecule type" value="Genomic_DNA"/>
</dbReference>
<comment type="caution">
    <text evidence="1">The sequence shown here is derived from an EMBL/GenBank/DDBJ whole genome shotgun (WGS) entry which is preliminary data.</text>
</comment>
<accession>A0ABP2KCK2</accession>